<feature type="domain" description="Endospore appendages core" evidence="1">
    <location>
        <begin position="11"/>
        <end position="117"/>
    </location>
</feature>
<accession>A0A2N0ZD25</accession>
<dbReference type="AlphaFoldDB" id="A0A2N0ZD25"/>
<comment type="caution">
    <text evidence="2">The sequence shown here is derived from an EMBL/GenBank/DDBJ whole genome shotgun (WGS) entry which is preliminary data.</text>
</comment>
<dbReference type="RefSeq" id="WP_066197375.1">
    <property type="nucleotide sequence ID" value="NZ_JAFDQP010000005.1"/>
</dbReference>
<evidence type="ECO:0000259" key="1">
    <source>
        <dbReference type="Pfam" id="PF13157"/>
    </source>
</evidence>
<dbReference type="Pfam" id="PF13157">
    <property type="entry name" value="Enas"/>
    <property type="match status" value="1"/>
</dbReference>
<gene>
    <name evidence="2" type="ORF">CWS20_18655</name>
</gene>
<dbReference type="InterPro" id="IPR025055">
    <property type="entry name" value="Ena_core"/>
</dbReference>
<organism evidence="2 3">
    <name type="scientific">Cytobacillus horneckiae</name>
    <dbReference type="NCBI Taxonomy" id="549687"/>
    <lineage>
        <taxon>Bacteria</taxon>
        <taxon>Bacillati</taxon>
        <taxon>Bacillota</taxon>
        <taxon>Bacilli</taxon>
        <taxon>Bacillales</taxon>
        <taxon>Bacillaceae</taxon>
        <taxon>Cytobacillus</taxon>
    </lineage>
</organism>
<keyword evidence="3" id="KW-1185">Reference proteome</keyword>
<dbReference type="EMBL" id="PISD01000043">
    <property type="protein sequence ID" value="PKG27412.1"/>
    <property type="molecule type" value="Genomic_DNA"/>
</dbReference>
<sequence>MCGSNNCGNNACCPLPQFFQEKICGNFTGPLDGTVGENVVWSADGVTDYIQGTFEIFVSSGTLAQGSSIITQATGGQVLFDQIDEGNTQVRSAAVPTSLVLNDVNPGDTGRFCITLYKRILP</sequence>
<protein>
    <recommendedName>
        <fullName evidence="1">Endospore appendages core domain-containing protein</fullName>
    </recommendedName>
</protein>
<dbReference type="Proteomes" id="UP000233343">
    <property type="component" value="Unassembled WGS sequence"/>
</dbReference>
<evidence type="ECO:0000313" key="3">
    <source>
        <dbReference type="Proteomes" id="UP000233343"/>
    </source>
</evidence>
<name>A0A2N0ZD25_9BACI</name>
<evidence type="ECO:0000313" key="2">
    <source>
        <dbReference type="EMBL" id="PKG27412.1"/>
    </source>
</evidence>
<proteinExistence type="predicted"/>
<reference evidence="2 3" key="1">
    <citation type="journal article" date="2010" name="Int. J. Syst. Evol. Microbiol.">
        <title>Bacillus horneckiae sp. nov., isolated from a spacecraft-assembly clean room.</title>
        <authorList>
            <person name="Vaishampayan P."/>
            <person name="Probst A."/>
            <person name="Krishnamurthi S."/>
            <person name="Ghosh S."/>
            <person name="Osman S."/>
            <person name="McDowall A."/>
            <person name="Ruckmani A."/>
            <person name="Mayilraj S."/>
            <person name="Venkateswaran K."/>
        </authorList>
    </citation>
    <scope>NUCLEOTIDE SEQUENCE [LARGE SCALE GENOMIC DNA]</scope>
    <source>
        <strain evidence="3">1PO1SC</strain>
    </source>
</reference>